<evidence type="ECO:0000256" key="6">
    <source>
        <dbReference type="ARBA" id="ARBA00022989"/>
    </source>
</evidence>
<accession>A0A401URL6</accession>
<evidence type="ECO:0000313" key="9">
    <source>
        <dbReference type="EMBL" id="GCD12193.1"/>
    </source>
</evidence>
<feature type="transmembrane region" description="Helical" evidence="8">
    <location>
        <begin position="101"/>
        <end position="120"/>
    </location>
</feature>
<feature type="transmembrane region" description="Helical" evidence="8">
    <location>
        <begin position="126"/>
        <end position="147"/>
    </location>
</feature>
<evidence type="ECO:0000256" key="8">
    <source>
        <dbReference type="SAM" id="Phobius"/>
    </source>
</evidence>
<feature type="transmembrane region" description="Helical" evidence="8">
    <location>
        <begin position="249"/>
        <end position="270"/>
    </location>
</feature>
<feature type="transmembrane region" description="Helical" evidence="8">
    <location>
        <begin position="36"/>
        <end position="57"/>
    </location>
</feature>
<feature type="transmembrane region" description="Helical" evidence="8">
    <location>
        <begin position="159"/>
        <end position="179"/>
    </location>
</feature>
<gene>
    <name evidence="9" type="ORF">Ctaglu_38160</name>
</gene>
<keyword evidence="3" id="KW-0813">Transport</keyword>
<dbReference type="Pfam" id="PF03547">
    <property type="entry name" value="Mem_trans"/>
    <property type="match status" value="1"/>
</dbReference>
<dbReference type="PANTHER" id="PTHR36838">
    <property type="entry name" value="AUXIN EFFLUX CARRIER FAMILY PROTEIN"/>
    <property type="match status" value="1"/>
</dbReference>
<dbReference type="Proteomes" id="UP000287872">
    <property type="component" value="Unassembled WGS sequence"/>
</dbReference>
<evidence type="ECO:0000256" key="3">
    <source>
        <dbReference type="ARBA" id="ARBA00022448"/>
    </source>
</evidence>
<evidence type="ECO:0000256" key="5">
    <source>
        <dbReference type="ARBA" id="ARBA00022692"/>
    </source>
</evidence>
<comment type="caution">
    <text evidence="9">The sequence shown here is derived from an EMBL/GenBank/DDBJ whole genome shotgun (WGS) entry which is preliminary data.</text>
</comment>
<keyword evidence="4" id="KW-1003">Cell membrane</keyword>
<dbReference type="GO" id="GO:0005886">
    <property type="term" value="C:plasma membrane"/>
    <property type="evidence" value="ECO:0007669"/>
    <property type="project" value="UniProtKB-SubCell"/>
</dbReference>
<dbReference type="GO" id="GO:0055085">
    <property type="term" value="P:transmembrane transport"/>
    <property type="evidence" value="ECO:0007669"/>
    <property type="project" value="InterPro"/>
</dbReference>
<comment type="subcellular location">
    <subcellularLocation>
        <location evidence="1">Cell membrane</location>
        <topology evidence="1">Multi-pass membrane protein</topology>
    </subcellularLocation>
</comment>
<evidence type="ECO:0000256" key="1">
    <source>
        <dbReference type="ARBA" id="ARBA00004651"/>
    </source>
</evidence>
<feature type="transmembrane region" description="Helical" evidence="8">
    <location>
        <begin position="277"/>
        <end position="301"/>
    </location>
</feature>
<comment type="similarity">
    <text evidence="2">Belongs to the auxin efflux carrier (TC 2.A.69) family.</text>
</comment>
<reference evidence="9 10" key="1">
    <citation type="submission" date="2018-11" db="EMBL/GenBank/DDBJ databases">
        <title>Genome sequencing and assembly of Clostridium tagluense strain A121.</title>
        <authorList>
            <person name="Murakami T."/>
            <person name="Segawa T."/>
            <person name="Shcherbakova V.A."/>
            <person name="Mori H."/>
            <person name="Yoshimura Y."/>
        </authorList>
    </citation>
    <scope>NUCLEOTIDE SEQUENCE [LARGE SCALE GENOMIC DNA]</scope>
    <source>
        <strain evidence="9 10">A121</strain>
    </source>
</reference>
<evidence type="ECO:0000256" key="7">
    <source>
        <dbReference type="ARBA" id="ARBA00023136"/>
    </source>
</evidence>
<feature type="transmembrane region" description="Helical" evidence="8">
    <location>
        <begin position="6"/>
        <end position="24"/>
    </location>
</feature>
<dbReference type="RefSeq" id="WP_125004685.1">
    <property type="nucleotide sequence ID" value="NZ_BHYK01000028.1"/>
</dbReference>
<feature type="transmembrane region" description="Helical" evidence="8">
    <location>
        <begin position="221"/>
        <end position="243"/>
    </location>
</feature>
<evidence type="ECO:0000256" key="2">
    <source>
        <dbReference type="ARBA" id="ARBA00010145"/>
    </source>
</evidence>
<dbReference type="EMBL" id="BHYK01000028">
    <property type="protein sequence ID" value="GCD12193.1"/>
    <property type="molecule type" value="Genomic_DNA"/>
</dbReference>
<dbReference type="AlphaFoldDB" id="A0A401URL6"/>
<keyword evidence="6 8" id="KW-1133">Transmembrane helix</keyword>
<evidence type="ECO:0000313" key="10">
    <source>
        <dbReference type="Proteomes" id="UP000287872"/>
    </source>
</evidence>
<keyword evidence="10" id="KW-1185">Reference proteome</keyword>
<sequence length="302" mass="33796">MGNSQLVNQVMVLFIVMMVGFYAKKKKFFNIIVDKGLSELLLNITLPFMIVTSFNIKYEATMVNNAQKILIYSFLIHIGLIFISKILFFKFPSNKQQVFRFVTIFCNVGFMGYPVLESIYGGVGVFYAAIFNIPFNLLVWTVGVMLYTGEKDFKSMRKAIANPAIIAVFIGIILFVFSIRLPLPIENSLKLVGSTTTPISMIIVGSMLAEMKFKDIFSDISIYYATVVRLLIVPMLIYVVLKFLKVDELLLNICVILQAMPAAVITAIIAEKHGGDSLLASQCVFITTMVSVITIPIVILFL</sequence>
<organism evidence="9 10">
    <name type="scientific">Clostridium tagluense</name>
    <dbReference type="NCBI Taxonomy" id="360422"/>
    <lineage>
        <taxon>Bacteria</taxon>
        <taxon>Bacillati</taxon>
        <taxon>Bacillota</taxon>
        <taxon>Clostridia</taxon>
        <taxon>Eubacteriales</taxon>
        <taxon>Clostridiaceae</taxon>
        <taxon>Clostridium</taxon>
    </lineage>
</organism>
<keyword evidence="5 8" id="KW-0812">Transmembrane</keyword>
<dbReference type="OrthoDB" id="9798064at2"/>
<dbReference type="PANTHER" id="PTHR36838:SF1">
    <property type="entry name" value="SLR1864 PROTEIN"/>
    <property type="match status" value="1"/>
</dbReference>
<protein>
    <submittedName>
        <fullName evidence="9">Transporter</fullName>
    </submittedName>
</protein>
<dbReference type="InterPro" id="IPR038770">
    <property type="entry name" value="Na+/solute_symporter_sf"/>
</dbReference>
<dbReference type="InterPro" id="IPR004776">
    <property type="entry name" value="Mem_transp_PIN-like"/>
</dbReference>
<proteinExistence type="inferred from homology"/>
<feature type="transmembrane region" description="Helical" evidence="8">
    <location>
        <begin position="69"/>
        <end position="89"/>
    </location>
</feature>
<evidence type="ECO:0000256" key="4">
    <source>
        <dbReference type="ARBA" id="ARBA00022475"/>
    </source>
</evidence>
<keyword evidence="7 8" id="KW-0472">Membrane</keyword>
<dbReference type="Gene3D" id="1.20.1530.20">
    <property type="match status" value="1"/>
</dbReference>
<name>A0A401URL6_9CLOT</name>